<keyword evidence="2" id="KW-1185">Reference proteome</keyword>
<sequence>MVVEEGLEYGPAKHRAAKALGLPQRTPLPDNDALEDAVRDYIAVFCADTQPRELLALRRLALKWMERLQDFQPHLSGAVWRGTATRWSDVHLDLFCEDGKAAEIALMDQGLIYETRSTTGLRHKPVDVLSLHAPCRELGDLTGESVVGVHLRINDLDDLRGALLPDARGRAPRGPAQALRELVRASELQNG</sequence>
<dbReference type="eggNOG" id="ENOG502Z9TC">
    <property type="taxonomic scope" value="Bacteria"/>
</dbReference>
<gene>
    <name evidence="1" type="ORF">HGR_12142</name>
</gene>
<dbReference type="Proteomes" id="UP000016368">
    <property type="component" value="Unassembled WGS sequence"/>
</dbReference>
<dbReference type="EMBL" id="AEGR01000075">
    <property type="protein sequence ID" value="EGI76253.1"/>
    <property type="molecule type" value="Genomic_DNA"/>
</dbReference>
<reference evidence="1 2" key="1">
    <citation type="journal article" date="2011" name="EMBO J.">
        <title>Structural diversity of bacterial flagellar motors.</title>
        <authorList>
            <person name="Chen S."/>
            <person name="Beeby M."/>
            <person name="Murphy G.E."/>
            <person name="Leadbetter J.R."/>
            <person name="Hendrixson D.R."/>
            <person name="Briegel A."/>
            <person name="Li Z."/>
            <person name="Shi J."/>
            <person name="Tocheva E.I."/>
            <person name="Muller A."/>
            <person name="Dobro M.J."/>
            <person name="Jensen G.J."/>
        </authorList>
    </citation>
    <scope>NUCLEOTIDE SEQUENCE [LARGE SCALE GENOMIC DNA]</scope>
    <source>
        <strain evidence="1 2">ATCC 19624</strain>
    </source>
</reference>
<dbReference type="STRING" id="887062.HGR_12142"/>
<evidence type="ECO:0000313" key="2">
    <source>
        <dbReference type="Proteomes" id="UP000016368"/>
    </source>
</evidence>
<protein>
    <recommendedName>
        <fullName evidence="3">Nucleotidyltransferase</fullName>
    </recommendedName>
</protein>
<name>F3KVE1_9BURK</name>
<organism evidence="1 2">
    <name type="scientific">Hylemonella gracilis ATCC 19624</name>
    <dbReference type="NCBI Taxonomy" id="887062"/>
    <lineage>
        <taxon>Bacteria</taxon>
        <taxon>Pseudomonadati</taxon>
        <taxon>Pseudomonadota</taxon>
        <taxon>Betaproteobacteria</taxon>
        <taxon>Burkholderiales</taxon>
        <taxon>Comamonadaceae</taxon>
        <taxon>Hylemonella</taxon>
    </lineage>
</organism>
<dbReference type="AlphaFoldDB" id="F3KVE1"/>
<accession>F3KVE1</accession>
<evidence type="ECO:0008006" key="3">
    <source>
        <dbReference type="Google" id="ProtNLM"/>
    </source>
</evidence>
<proteinExistence type="predicted"/>
<comment type="caution">
    <text evidence="1">The sequence shown here is derived from an EMBL/GenBank/DDBJ whole genome shotgun (WGS) entry which is preliminary data.</text>
</comment>
<evidence type="ECO:0000313" key="1">
    <source>
        <dbReference type="EMBL" id="EGI76253.1"/>
    </source>
</evidence>